<dbReference type="Gene3D" id="1.10.10.10">
    <property type="entry name" value="Winged helix-like DNA-binding domain superfamily/Winged helix DNA-binding domain"/>
    <property type="match status" value="1"/>
</dbReference>
<dbReference type="InterPro" id="IPR029016">
    <property type="entry name" value="GAF-like_dom_sf"/>
</dbReference>
<name>A0A6J4NN36_9ACTN</name>
<dbReference type="GO" id="GO:0003677">
    <property type="term" value="F:DNA binding"/>
    <property type="evidence" value="ECO:0007669"/>
    <property type="project" value="UniProtKB-KW"/>
</dbReference>
<dbReference type="PANTHER" id="PTHR30136:SF35">
    <property type="entry name" value="HTH-TYPE TRANSCRIPTIONAL REGULATOR RV1719"/>
    <property type="match status" value="1"/>
</dbReference>
<proteinExistence type="predicted"/>
<dbReference type="Gene3D" id="3.30.450.40">
    <property type="match status" value="1"/>
</dbReference>
<dbReference type="GO" id="GO:0045892">
    <property type="term" value="P:negative regulation of DNA-templated transcription"/>
    <property type="evidence" value="ECO:0007669"/>
    <property type="project" value="TreeGrafter"/>
</dbReference>
<dbReference type="SUPFAM" id="SSF55781">
    <property type="entry name" value="GAF domain-like"/>
    <property type="match status" value="1"/>
</dbReference>
<dbReference type="PANTHER" id="PTHR30136">
    <property type="entry name" value="HELIX-TURN-HELIX TRANSCRIPTIONAL REGULATOR, ICLR FAMILY"/>
    <property type="match status" value="1"/>
</dbReference>
<dbReference type="InterPro" id="IPR050707">
    <property type="entry name" value="HTH_MetabolicPath_Reg"/>
</dbReference>
<dbReference type="AlphaFoldDB" id="A0A6J4NN36"/>
<dbReference type="Pfam" id="PF09339">
    <property type="entry name" value="HTH_IclR"/>
    <property type="match status" value="1"/>
</dbReference>
<dbReference type="SMART" id="SM00346">
    <property type="entry name" value="HTH_ICLR"/>
    <property type="match status" value="1"/>
</dbReference>
<dbReference type="PROSITE" id="PS51078">
    <property type="entry name" value="ICLR_ED"/>
    <property type="match status" value="1"/>
</dbReference>
<dbReference type="InterPro" id="IPR014757">
    <property type="entry name" value="Tscrpt_reg_IclR_C"/>
</dbReference>
<keyword evidence="3" id="KW-0804">Transcription</keyword>
<dbReference type="SUPFAM" id="SSF46785">
    <property type="entry name" value="Winged helix' DNA-binding domain"/>
    <property type="match status" value="1"/>
</dbReference>
<feature type="domain" description="IclR-ED" evidence="5">
    <location>
        <begin position="68"/>
        <end position="251"/>
    </location>
</feature>
<organism evidence="6">
    <name type="scientific">uncultured Quadrisphaera sp</name>
    <dbReference type="NCBI Taxonomy" id="904978"/>
    <lineage>
        <taxon>Bacteria</taxon>
        <taxon>Bacillati</taxon>
        <taxon>Actinomycetota</taxon>
        <taxon>Actinomycetes</taxon>
        <taxon>Kineosporiales</taxon>
        <taxon>Kineosporiaceae</taxon>
        <taxon>Quadrisphaera</taxon>
        <taxon>environmental samples</taxon>
    </lineage>
</organism>
<evidence type="ECO:0000256" key="1">
    <source>
        <dbReference type="ARBA" id="ARBA00023015"/>
    </source>
</evidence>
<dbReference type="InterPro" id="IPR005471">
    <property type="entry name" value="Tscrpt_reg_IclR_N"/>
</dbReference>
<dbReference type="EMBL" id="CADCUY010000038">
    <property type="protein sequence ID" value="CAA9387217.1"/>
    <property type="molecule type" value="Genomic_DNA"/>
</dbReference>
<reference evidence="6" key="1">
    <citation type="submission" date="2020-02" db="EMBL/GenBank/DDBJ databases">
        <authorList>
            <person name="Meier V. D."/>
        </authorList>
    </citation>
    <scope>NUCLEOTIDE SEQUENCE</scope>
    <source>
        <strain evidence="6">AVDCRST_MAG35</strain>
    </source>
</reference>
<dbReference type="Pfam" id="PF01614">
    <property type="entry name" value="IclR_C"/>
    <property type="match status" value="1"/>
</dbReference>
<gene>
    <name evidence="6" type="ORF">AVDCRST_MAG35-205</name>
</gene>
<dbReference type="InterPro" id="IPR036390">
    <property type="entry name" value="WH_DNA-bd_sf"/>
</dbReference>
<evidence type="ECO:0000256" key="2">
    <source>
        <dbReference type="ARBA" id="ARBA00023125"/>
    </source>
</evidence>
<keyword evidence="1" id="KW-0805">Transcription regulation</keyword>
<sequence>MVAEEDTIGKATRLLGLLGTAPDGATLSQLARGSGFPLSSTHRLLASLRRDGFVTLDASSKRYGLGLRLFQLGAAVAAARGFSGAALPVLRELADATGEACLMSVLDDGAPLTVHHVEGRQAVGVRAVAGGREPLHSTATGKVLLAFAPAAVRRDLLEHAELAPSTPRTITDRTAFREEIAAVGAQGFAVSDEEHRSGIRSIGVPVPGTLGHAVAAVAVSSPAYRTTVTAAVRHLPVLRHAAEQLAVLLPHR</sequence>
<protein>
    <submittedName>
        <fullName evidence="6">Transcriptional regulator, IclR family</fullName>
    </submittedName>
</protein>
<dbReference type="InterPro" id="IPR036388">
    <property type="entry name" value="WH-like_DNA-bd_sf"/>
</dbReference>
<dbReference type="GO" id="GO:0003700">
    <property type="term" value="F:DNA-binding transcription factor activity"/>
    <property type="evidence" value="ECO:0007669"/>
    <property type="project" value="TreeGrafter"/>
</dbReference>
<evidence type="ECO:0000259" key="4">
    <source>
        <dbReference type="PROSITE" id="PS51077"/>
    </source>
</evidence>
<dbReference type="PROSITE" id="PS51077">
    <property type="entry name" value="HTH_ICLR"/>
    <property type="match status" value="1"/>
</dbReference>
<evidence type="ECO:0000256" key="3">
    <source>
        <dbReference type="ARBA" id="ARBA00023163"/>
    </source>
</evidence>
<feature type="domain" description="HTH iclR-type" evidence="4">
    <location>
        <begin position="5"/>
        <end position="67"/>
    </location>
</feature>
<accession>A0A6J4NN36</accession>
<keyword evidence="2" id="KW-0238">DNA-binding</keyword>
<evidence type="ECO:0000259" key="5">
    <source>
        <dbReference type="PROSITE" id="PS51078"/>
    </source>
</evidence>
<evidence type="ECO:0000313" key="6">
    <source>
        <dbReference type="EMBL" id="CAA9387217.1"/>
    </source>
</evidence>